<dbReference type="EMBL" id="JAGRRH010000007">
    <property type="protein sequence ID" value="KAG7365699.1"/>
    <property type="molecule type" value="Genomic_DNA"/>
</dbReference>
<proteinExistence type="predicted"/>
<dbReference type="AlphaFoldDB" id="A0A9K3Q266"/>
<evidence type="ECO:0000313" key="4">
    <source>
        <dbReference type="Proteomes" id="UP000693970"/>
    </source>
</evidence>
<evidence type="ECO:0000313" key="2">
    <source>
        <dbReference type="EMBL" id="KAG7336841.1"/>
    </source>
</evidence>
<keyword evidence="4" id="KW-1185">Reference proteome</keyword>
<protein>
    <submittedName>
        <fullName evidence="3">Uncharacterized protein</fullName>
    </submittedName>
</protein>
<evidence type="ECO:0000256" key="1">
    <source>
        <dbReference type="SAM" id="MobiDB-lite"/>
    </source>
</evidence>
<dbReference type="EMBL" id="JAGRRH010000105">
    <property type="protein sequence ID" value="KAG7336841.1"/>
    <property type="molecule type" value="Genomic_DNA"/>
</dbReference>
<evidence type="ECO:0000313" key="3">
    <source>
        <dbReference type="EMBL" id="KAG7365699.1"/>
    </source>
</evidence>
<reference evidence="3" key="2">
    <citation type="submission" date="2021-04" db="EMBL/GenBank/DDBJ databases">
        <authorList>
            <person name="Podell S."/>
        </authorList>
    </citation>
    <scope>NUCLEOTIDE SEQUENCE</scope>
    <source>
        <strain evidence="3">Hildebrandi</strain>
    </source>
</reference>
<feature type="compositionally biased region" description="Basic and acidic residues" evidence="1">
    <location>
        <begin position="43"/>
        <end position="70"/>
    </location>
</feature>
<sequence>MPRDNLLCLPYRSMDPYTEPTGGYVVVVHKQKPFRNGIVQIGTRRDETRRDETRRDETRRDETRRDETMKHGKLNHTNLVTCLSPLCLSPKAKNGF</sequence>
<dbReference type="Proteomes" id="UP000693970">
    <property type="component" value="Unassembled WGS sequence"/>
</dbReference>
<name>A0A9K3Q266_9STRA</name>
<comment type="caution">
    <text evidence="3">The sequence shown here is derived from an EMBL/GenBank/DDBJ whole genome shotgun (WGS) entry which is preliminary data.</text>
</comment>
<organism evidence="3 4">
    <name type="scientific">Nitzschia inconspicua</name>
    <dbReference type="NCBI Taxonomy" id="303405"/>
    <lineage>
        <taxon>Eukaryota</taxon>
        <taxon>Sar</taxon>
        <taxon>Stramenopiles</taxon>
        <taxon>Ochrophyta</taxon>
        <taxon>Bacillariophyta</taxon>
        <taxon>Bacillariophyceae</taxon>
        <taxon>Bacillariophycidae</taxon>
        <taxon>Bacillariales</taxon>
        <taxon>Bacillariaceae</taxon>
        <taxon>Nitzschia</taxon>
    </lineage>
</organism>
<reference evidence="3" key="1">
    <citation type="journal article" date="2021" name="Sci. Rep.">
        <title>Diploid genomic architecture of Nitzschia inconspicua, an elite biomass production diatom.</title>
        <authorList>
            <person name="Oliver A."/>
            <person name="Podell S."/>
            <person name="Pinowska A."/>
            <person name="Traller J.C."/>
            <person name="Smith S.R."/>
            <person name="McClure R."/>
            <person name="Beliaev A."/>
            <person name="Bohutskyi P."/>
            <person name="Hill E.A."/>
            <person name="Rabines A."/>
            <person name="Zheng H."/>
            <person name="Allen L.Z."/>
            <person name="Kuo A."/>
            <person name="Grigoriev I.V."/>
            <person name="Allen A.E."/>
            <person name="Hazlebeck D."/>
            <person name="Allen E.E."/>
        </authorList>
    </citation>
    <scope>NUCLEOTIDE SEQUENCE</scope>
    <source>
        <strain evidence="3">Hildebrandi</strain>
    </source>
</reference>
<gene>
    <name evidence="2" type="ORF">IV203_011257</name>
    <name evidence="3" type="ORF">IV203_028369</name>
</gene>
<feature type="region of interest" description="Disordered" evidence="1">
    <location>
        <begin position="41"/>
        <end position="72"/>
    </location>
</feature>
<accession>A0A9K3Q266</accession>